<protein>
    <submittedName>
        <fullName evidence="4">DinB family protein</fullName>
    </submittedName>
</protein>
<evidence type="ECO:0000313" key="4">
    <source>
        <dbReference type="EMBL" id="EYD75606.1"/>
    </source>
</evidence>
<keyword evidence="5" id="KW-1185">Reference proteome</keyword>
<dbReference type="OrthoDB" id="9807509at2"/>
<evidence type="ECO:0000256" key="1">
    <source>
        <dbReference type="ARBA" id="ARBA00008635"/>
    </source>
</evidence>
<dbReference type="AlphaFoldDB" id="A0A017HMM6"/>
<accession>A0A017HMM6</accession>
<feature type="binding site" evidence="3">
    <location>
        <position position="137"/>
    </location>
    <ligand>
        <name>a divalent metal cation</name>
        <dbReference type="ChEBI" id="CHEBI:60240"/>
    </ligand>
</feature>
<gene>
    <name evidence="4" type="ORF">Rumeso_02822</name>
</gene>
<comment type="similarity">
    <text evidence="1">Belongs to the DinB family.</text>
</comment>
<evidence type="ECO:0000256" key="3">
    <source>
        <dbReference type="PIRSR" id="PIRSR607837-1"/>
    </source>
</evidence>
<evidence type="ECO:0000256" key="2">
    <source>
        <dbReference type="ARBA" id="ARBA00022723"/>
    </source>
</evidence>
<dbReference type="PANTHER" id="PTHR37302:SF1">
    <property type="entry name" value="PROTEIN DINB"/>
    <property type="match status" value="1"/>
</dbReference>
<feature type="binding site" evidence="3">
    <location>
        <position position="50"/>
    </location>
    <ligand>
        <name>a divalent metal cation</name>
        <dbReference type="ChEBI" id="CHEBI:60240"/>
    </ligand>
</feature>
<dbReference type="STRING" id="442562.Rumeso_02822"/>
<dbReference type="HOGENOM" id="CLU_101283_1_1_5"/>
<dbReference type="GO" id="GO:0046872">
    <property type="term" value="F:metal ion binding"/>
    <property type="evidence" value="ECO:0007669"/>
    <property type="project" value="UniProtKB-KW"/>
</dbReference>
<comment type="caution">
    <text evidence="4">The sequence shown here is derived from an EMBL/GenBank/DDBJ whole genome shotgun (WGS) entry which is preliminary data.</text>
</comment>
<reference evidence="4 5" key="1">
    <citation type="submission" date="2013-02" db="EMBL/GenBank/DDBJ databases">
        <authorList>
            <person name="Fiebig A."/>
            <person name="Goeker M."/>
            <person name="Klenk H.-P.P."/>
        </authorList>
    </citation>
    <scope>NUCLEOTIDE SEQUENCE [LARGE SCALE GENOMIC DNA]</scope>
    <source>
        <strain evidence="4 5">DSM 19309</strain>
    </source>
</reference>
<dbReference type="InterPro" id="IPR034660">
    <property type="entry name" value="DinB/YfiT-like"/>
</dbReference>
<proteinExistence type="inferred from homology"/>
<dbReference type="Pfam" id="PF05163">
    <property type="entry name" value="DinB"/>
    <property type="match status" value="1"/>
</dbReference>
<keyword evidence="2 3" id="KW-0479">Metal-binding</keyword>
<dbReference type="RefSeq" id="WP_037278192.1">
    <property type="nucleotide sequence ID" value="NZ_KK088554.1"/>
</dbReference>
<dbReference type="Proteomes" id="UP000019666">
    <property type="component" value="Unassembled WGS sequence"/>
</dbReference>
<dbReference type="PANTHER" id="PTHR37302">
    <property type="entry name" value="SLR1116 PROTEIN"/>
    <property type="match status" value="1"/>
</dbReference>
<dbReference type="SUPFAM" id="SSF109854">
    <property type="entry name" value="DinB/YfiT-like putative metalloenzymes"/>
    <property type="match status" value="1"/>
</dbReference>
<name>A0A017HMM6_9RHOB</name>
<evidence type="ECO:0000313" key="5">
    <source>
        <dbReference type="Proteomes" id="UP000019666"/>
    </source>
</evidence>
<organism evidence="4 5">
    <name type="scientific">Rubellimicrobium mesophilum DSM 19309</name>
    <dbReference type="NCBI Taxonomy" id="442562"/>
    <lineage>
        <taxon>Bacteria</taxon>
        <taxon>Pseudomonadati</taxon>
        <taxon>Pseudomonadota</taxon>
        <taxon>Alphaproteobacteria</taxon>
        <taxon>Rhodobacterales</taxon>
        <taxon>Roseobacteraceae</taxon>
        <taxon>Rubellimicrobium</taxon>
    </lineage>
</organism>
<dbReference type="Gene3D" id="1.20.120.450">
    <property type="entry name" value="dinb family like domain"/>
    <property type="match status" value="1"/>
</dbReference>
<sequence>MITPGYAATMAAYNSEMNRRVYGAALRLTDEQRRAEGGAFWHSIHGTLNHLLWVDRVWLSRFGVGERPSVPMSSSDRLVADFDDLWTQRQSFDDAIIGWANHLVAEDLDGDLAWVSGGTGRPMVKPKALCVIHLFNHQTHHRGQAHALITRAGEAIGDTDLPWVVDHQNIKLT</sequence>
<dbReference type="InterPro" id="IPR007837">
    <property type="entry name" value="DinB"/>
</dbReference>
<feature type="binding site" evidence="3">
    <location>
        <position position="141"/>
    </location>
    <ligand>
        <name>a divalent metal cation</name>
        <dbReference type="ChEBI" id="CHEBI:60240"/>
    </ligand>
</feature>
<dbReference type="EMBL" id="AOSK01000070">
    <property type="protein sequence ID" value="EYD75606.1"/>
    <property type="molecule type" value="Genomic_DNA"/>
</dbReference>